<dbReference type="GO" id="GO:0046274">
    <property type="term" value="P:lignin catabolic process"/>
    <property type="evidence" value="ECO:0007669"/>
    <property type="project" value="UniProtKB-KW"/>
</dbReference>
<keyword evidence="5" id="KW-0439">Lignin degradation</keyword>
<gene>
    <name evidence="10" type="ORF">HYALB_00008353</name>
</gene>
<keyword evidence="4" id="KW-0378">Hydrolase</keyword>
<dbReference type="GO" id="GO:0052689">
    <property type="term" value="F:carboxylic ester hydrolase activity"/>
    <property type="evidence" value="ECO:0007669"/>
    <property type="project" value="UniProtKB-KW"/>
</dbReference>
<comment type="similarity">
    <text evidence="1">Belongs to the carbohydrate esterase 15 (CE15) family.</text>
</comment>
<sequence>MKYAFSSTLLLATPLLAAPSPVVVDLAERQANTTCAGLPATYSAVSSAKLPDPFTSASGEKITTKAQWPCRRLEILQMFYKYELGDKPDKPTVTGTVSSTSISVTASTGGKSISFSASVRMPSGATGPVPAIIAYGGASLGIPSNVATITFNNDDMAQQTNTGSRGKGKFYDLYGSSHSAGAMTAWAWGVSRIIDVIEADTSKKIDAKRIGVTGCSRNGKGAFVAGALDERIALTLPQESGSGGAACWRISDSEHSAGKNIQTASEIVGENAWFSSRFDTWAKSNVNGLGVDHHMLAGLVAPRGLLVIENNIDWLGPVSTTGCMRTGALIYQALGAADSFGFSETPGHNHCQFPSSQQAELTAFINKFLLGRSVSTAGVDKSDQTSVKASSYITWTTPTLT</sequence>
<evidence type="ECO:0000256" key="7">
    <source>
        <dbReference type="ARBA" id="ARBA00026105"/>
    </source>
</evidence>
<evidence type="ECO:0000256" key="2">
    <source>
        <dbReference type="ARBA" id="ARBA00022487"/>
    </source>
</evidence>
<organism evidence="10 11">
    <name type="scientific">Hymenoscyphus albidus</name>
    <dbReference type="NCBI Taxonomy" id="595503"/>
    <lineage>
        <taxon>Eukaryota</taxon>
        <taxon>Fungi</taxon>
        <taxon>Dikarya</taxon>
        <taxon>Ascomycota</taxon>
        <taxon>Pezizomycotina</taxon>
        <taxon>Leotiomycetes</taxon>
        <taxon>Helotiales</taxon>
        <taxon>Helotiaceae</taxon>
        <taxon>Hymenoscyphus</taxon>
    </lineage>
</organism>
<name>A0A9N9LQL0_9HELO</name>
<dbReference type="AlphaFoldDB" id="A0A9N9LQL0"/>
<feature type="signal peptide" evidence="8">
    <location>
        <begin position="1"/>
        <end position="17"/>
    </location>
</feature>
<evidence type="ECO:0000313" key="11">
    <source>
        <dbReference type="Proteomes" id="UP000701801"/>
    </source>
</evidence>
<dbReference type="InterPro" id="IPR029058">
    <property type="entry name" value="AB_hydrolase_fold"/>
</dbReference>
<dbReference type="Proteomes" id="UP000701801">
    <property type="component" value="Unassembled WGS sequence"/>
</dbReference>
<evidence type="ECO:0000256" key="3">
    <source>
        <dbReference type="ARBA" id="ARBA00022729"/>
    </source>
</evidence>
<dbReference type="Gene3D" id="3.40.50.1820">
    <property type="entry name" value="alpha/beta hydrolase"/>
    <property type="match status" value="1"/>
</dbReference>
<accession>A0A9N9LQL0</accession>
<evidence type="ECO:0000256" key="5">
    <source>
        <dbReference type="ARBA" id="ARBA00023185"/>
    </source>
</evidence>
<dbReference type="SUPFAM" id="SSF53474">
    <property type="entry name" value="alpha/beta-Hydrolases"/>
    <property type="match status" value="1"/>
</dbReference>
<feature type="chain" id="PRO_5040421994" description="(4-O-methyl)-D-glucuronate--lignin esterase" evidence="8">
    <location>
        <begin position="18"/>
        <end position="401"/>
    </location>
</feature>
<protein>
    <recommendedName>
        <fullName evidence="7">(4-O-methyl)-D-glucuronate--lignin esterase</fullName>
        <ecNumber evidence="7">3.1.1.117</ecNumber>
    </recommendedName>
</protein>
<evidence type="ECO:0000313" key="10">
    <source>
        <dbReference type="EMBL" id="CAG8977577.1"/>
    </source>
</evidence>
<dbReference type="EC" id="3.1.1.117" evidence="7"/>
<evidence type="ECO:0000256" key="6">
    <source>
        <dbReference type="ARBA" id="ARBA00024511"/>
    </source>
</evidence>
<evidence type="ECO:0000256" key="8">
    <source>
        <dbReference type="SAM" id="SignalP"/>
    </source>
</evidence>
<feature type="domain" description="4-O-methyl-glucuronoyl methylesterase-like" evidence="9">
    <location>
        <begin position="104"/>
        <end position="335"/>
    </location>
</feature>
<evidence type="ECO:0000259" key="9">
    <source>
        <dbReference type="Pfam" id="PF22244"/>
    </source>
</evidence>
<evidence type="ECO:0000256" key="1">
    <source>
        <dbReference type="ARBA" id="ARBA00010092"/>
    </source>
</evidence>
<dbReference type="OrthoDB" id="3781271at2759"/>
<proteinExistence type="inferred from homology"/>
<dbReference type="EMBL" id="CAJVRM010000225">
    <property type="protein sequence ID" value="CAG8977577.1"/>
    <property type="molecule type" value="Genomic_DNA"/>
</dbReference>
<comment type="catalytic activity">
    <reaction evidence="6">
        <text>a 4-O-methyl-alpha-D-glucuronosyl ester derivative + H2O = 4-O-methyl-alpha-D-glucuronate derivative + an alcohol + H(+)</text>
        <dbReference type="Rhea" id="RHEA:67452"/>
        <dbReference type="ChEBI" id="CHEBI:15377"/>
        <dbReference type="ChEBI" id="CHEBI:15378"/>
        <dbReference type="ChEBI" id="CHEBI:30879"/>
        <dbReference type="ChEBI" id="CHEBI:171667"/>
        <dbReference type="ChEBI" id="CHEBI:171668"/>
        <dbReference type="EC" id="3.1.1.117"/>
    </reaction>
    <physiologicalReaction direction="left-to-right" evidence="6">
        <dbReference type="Rhea" id="RHEA:67453"/>
    </physiologicalReaction>
</comment>
<dbReference type="InterPro" id="IPR054579">
    <property type="entry name" value="GCE-like_dom"/>
</dbReference>
<keyword evidence="2" id="KW-0719">Serine esterase</keyword>
<keyword evidence="3 8" id="KW-0732">Signal</keyword>
<keyword evidence="11" id="KW-1185">Reference proteome</keyword>
<evidence type="ECO:0000256" key="4">
    <source>
        <dbReference type="ARBA" id="ARBA00022801"/>
    </source>
</evidence>
<comment type="caution">
    <text evidence="10">The sequence shown here is derived from an EMBL/GenBank/DDBJ whole genome shotgun (WGS) entry which is preliminary data.</text>
</comment>
<reference evidence="10" key="1">
    <citation type="submission" date="2021-07" db="EMBL/GenBank/DDBJ databases">
        <authorList>
            <person name="Durling M."/>
        </authorList>
    </citation>
    <scope>NUCLEOTIDE SEQUENCE</scope>
</reference>
<dbReference type="Pfam" id="PF22244">
    <property type="entry name" value="GCE_fung"/>
    <property type="match status" value="1"/>
</dbReference>